<dbReference type="CDD" id="cd07521">
    <property type="entry name" value="HAD_FCP1-like"/>
    <property type="match status" value="1"/>
</dbReference>
<dbReference type="Gene3D" id="3.40.50.1000">
    <property type="entry name" value="HAD superfamily/HAD-like"/>
    <property type="match status" value="1"/>
</dbReference>
<keyword evidence="8 13" id="KW-0809">Transit peptide</keyword>
<accession>A0A6V7Y5T5</accession>
<evidence type="ECO:0000256" key="9">
    <source>
        <dbReference type="ARBA" id="ARBA00022989"/>
    </source>
</evidence>
<dbReference type="InterPro" id="IPR050365">
    <property type="entry name" value="TIM50"/>
</dbReference>
<keyword evidence="11 13" id="KW-0496">Mitochondrion</keyword>
<comment type="caution">
    <text evidence="15">The sequence shown here is derived from an EMBL/GenBank/DDBJ whole genome shotgun (WGS) entry which is preliminary data.</text>
</comment>
<dbReference type="Pfam" id="PF03031">
    <property type="entry name" value="NIF"/>
    <property type="match status" value="1"/>
</dbReference>
<dbReference type="SUPFAM" id="SSF56784">
    <property type="entry name" value="HAD-like"/>
    <property type="match status" value="1"/>
</dbReference>
<dbReference type="InterPro" id="IPR036412">
    <property type="entry name" value="HAD-like_sf"/>
</dbReference>
<keyword evidence="10 13" id="KW-0811">Translocation</keyword>
<feature type="domain" description="FCP1 homology" evidence="14">
    <location>
        <begin position="125"/>
        <end position="259"/>
    </location>
</feature>
<comment type="similarity">
    <text evidence="3 13">Belongs to the TIM50 family.</text>
</comment>
<keyword evidence="9" id="KW-1133">Transmembrane helix</keyword>
<evidence type="ECO:0000256" key="5">
    <source>
        <dbReference type="ARBA" id="ARBA00022692"/>
    </source>
</evidence>
<reference evidence="15 16" key="1">
    <citation type="submission" date="2020-08" db="EMBL/GenBank/DDBJ databases">
        <authorList>
            <person name="Koutsovoulos G."/>
            <person name="Danchin GJ E."/>
        </authorList>
    </citation>
    <scope>NUCLEOTIDE SEQUENCE [LARGE SCALE GENOMIC DNA]</scope>
</reference>
<keyword evidence="6" id="KW-0999">Mitochondrion inner membrane</keyword>
<evidence type="ECO:0000313" key="16">
    <source>
        <dbReference type="Proteomes" id="UP000580250"/>
    </source>
</evidence>
<keyword evidence="7 13" id="KW-0653">Protein transport</keyword>
<dbReference type="InterPro" id="IPR023214">
    <property type="entry name" value="HAD_sf"/>
</dbReference>
<dbReference type="SMART" id="SM00577">
    <property type="entry name" value="CPDc"/>
    <property type="match status" value="1"/>
</dbReference>
<dbReference type="Proteomes" id="UP000580250">
    <property type="component" value="Unassembled WGS sequence"/>
</dbReference>
<dbReference type="EMBL" id="CAJEWN010003226">
    <property type="protein sequence ID" value="CAD2206942.1"/>
    <property type="molecule type" value="Genomic_DNA"/>
</dbReference>
<evidence type="ECO:0000256" key="4">
    <source>
        <dbReference type="ARBA" id="ARBA00022448"/>
    </source>
</evidence>
<evidence type="ECO:0000256" key="1">
    <source>
        <dbReference type="ARBA" id="ARBA00002959"/>
    </source>
</evidence>
<dbReference type="AlphaFoldDB" id="A0A6V7Y5T5"/>
<evidence type="ECO:0000313" key="15">
    <source>
        <dbReference type="EMBL" id="CAD2206942.1"/>
    </source>
</evidence>
<gene>
    <name evidence="15" type="ORF">MENT_LOCUS60840</name>
</gene>
<organism evidence="15 16">
    <name type="scientific">Meloidogyne enterolobii</name>
    <name type="common">Root-knot nematode worm</name>
    <name type="synonym">Meloidogyne mayaguensis</name>
    <dbReference type="NCBI Taxonomy" id="390850"/>
    <lineage>
        <taxon>Eukaryota</taxon>
        <taxon>Metazoa</taxon>
        <taxon>Ecdysozoa</taxon>
        <taxon>Nematoda</taxon>
        <taxon>Chromadorea</taxon>
        <taxon>Rhabditida</taxon>
        <taxon>Tylenchina</taxon>
        <taxon>Tylenchomorpha</taxon>
        <taxon>Tylenchoidea</taxon>
        <taxon>Meloidogynidae</taxon>
        <taxon>Meloidogyninae</taxon>
        <taxon>Meloidogyne</taxon>
    </lineage>
</organism>
<proteinExistence type="inferred from homology"/>
<evidence type="ECO:0000256" key="8">
    <source>
        <dbReference type="ARBA" id="ARBA00022946"/>
    </source>
</evidence>
<dbReference type="PANTHER" id="PTHR12210">
    <property type="entry name" value="DULLARD PROTEIN PHOSPHATASE"/>
    <property type="match status" value="1"/>
</dbReference>
<sequence length="304" mass="35854">MLKMFVTTNFNLFQVLKEVFWPLIIAILAMKNMKNWKDRNAKNGIGRVLKKELDLCPFGYFWNCLCFLCLCQPRDPVTGELLPDEFSNYKFAPFWRVLDFIKFWKKFIAEPSREKLLPDPVKAPYHQPKYTVVLELRNVLVSPQWDYRKGHYFVKRPALDYFIDMIGYPNFELVLYTSENLMNAAPIVTQIDPQGQRINHALLEIDLSRLNRDLKKVIYIDWEPAAFQLNPENVLCVPKWNGDMNDTSLVDLAELLKTIHLSDVEDVRPVLQFYSQFDNPTEEFRKRAKIVGQEINKQQQLLNQ</sequence>
<evidence type="ECO:0000259" key="14">
    <source>
        <dbReference type="PROSITE" id="PS50969"/>
    </source>
</evidence>
<dbReference type="InterPro" id="IPR004274">
    <property type="entry name" value="FCP1_dom"/>
</dbReference>
<evidence type="ECO:0000256" key="13">
    <source>
        <dbReference type="RuleBase" id="RU365079"/>
    </source>
</evidence>
<dbReference type="PROSITE" id="PS50969">
    <property type="entry name" value="FCP1"/>
    <property type="match status" value="1"/>
</dbReference>
<evidence type="ECO:0000256" key="10">
    <source>
        <dbReference type="ARBA" id="ARBA00023010"/>
    </source>
</evidence>
<comment type="function">
    <text evidence="1 13">Essential component of the TIM23 complex, a complex that mediates the translocation of transit peptide-containing proteins across the mitochondrial inner membrane.</text>
</comment>
<keyword evidence="5" id="KW-0812">Transmembrane</keyword>
<evidence type="ECO:0000256" key="6">
    <source>
        <dbReference type="ARBA" id="ARBA00022792"/>
    </source>
</evidence>
<evidence type="ECO:0000256" key="12">
    <source>
        <dbReference type="ARBA" id="ARBA00023136"/>
    </source>
</evidence>
<dbReference type="OrthoDB" id="287041at2759"/>
<dbReference type="GO" id="GO:0005744">
    <property type="term" value="C:TIM23 mitochondrial import inner membrane translocase complex"/>
    <property type="evidence" value="ECO:0007669"/>
    <property type="project" value="UniProtKB-UniRule"/>
</dbReference>
<evidence type="ECO:0000256" key="3">
    <source>
        <dbReference type="ARBA" id="ARBA00006344"/>
    </source>
</evidence>
<dbReference type="GO" id="GO:0015031">
    <property type="term" value="P:protein transport"/>
    <property type="evidence" value="ECO:0007669"/>
    <property type="project" value="UniProtKB-KW"/>
</dbReference>
<evidence type="ECO:0000256" key="2">
    <source>
        <dbReference type="ARBA" id="ARBA00004434"/>
    </source>
</evidence>
<comment type="subcellular location">
    <subcellularLocation>
        <location evidence="2 13">Mitochondrion inner membrane</location>
        <topology evidence="2 13">Single-pass membrane protein</topology>
    </subcellularLocation>
</comment>
<comment type="subunit">
    <text evidence="13">Component of the TIM23 complex.</text>
</comment>
<dbReference type="FunFam" id="3.40.50.1000:FF:000019">
    <property type="entry name" value="Mitochondrial import inner membrane translocase subunit TIM50"/>
    <property type="match status" value="1"/>
</dbReference>
<name>A0A6V7Y5T5_MELEN</name>
<keyword evidence="4 13" id="KW-0813">Transport</keyword>
<evidence type="ECO:0000256" key="11">
    <source>
        <dbReference type="ARBA" id="ARBA00023128"/>
    </source>
</evidence>
<evidence type="ECO:0000256" key="7">
    <source>
        <dbReference type="ARBA" id="ARBA00022927"/>
    </source>
</evidence>
<keyword evidence="12" id="KW-0472">Membrane</keyword>
<protein>
    <recommendedName>
        <fullName evidence="13">Mitochondrial import inner membrane translocase subunit TIM50</fullName>
    </recommendedName>
</protein>